<feature type="compositionally biased region" description="Basic residues" evidence="1">
    <location>
        <begin position="10"/>
        <end position="20"/>
    </location>
</feature>
<evidence type="ECO:0000313" key="4">
    <source>
        <dbReference type="EMBL" id="GAA2453578.1"/>
    </source>
</evidence>
<sequence length="222" mass="22928">MEQHSARIIRDRRHLLRRGRAAQPPSPDARDEARGPGRDRLERERPGRKRPAGDRPAGDRPRPASGAVTARRTWPPGARLTGLGCGLLATGSATAAGGLDALLLDGDPTVYGICFVLVSAVCALWVRPADLAAAPIAAPIAFTAGLLFLGGDSGGSAGWLVELVTALAVNAGWVYGGTLAAVLVVLARAGVGRRGSGRFAKPGRLARTRLARPDGLGEGRSG</sequence>
<proteinExistence type="predicted"/>
<feature type="region of interest" description="Disordered" evidence="1">
    <location>
        <begin position="1"/>
        <end position="75"/>
    </location>
</feature>
<keyword evidence="5" id="KW-1185">Reference proteome</keyword>
<evidence type="ECO:0000259" key="3">
    <source>
        <dbReference type="Pfam" id="PF20177"/>
    </source>
</evidence>
<protein>
    <recommendedName>
        <fullName evidence="3">DUF6542 domain-containing protein</fullName>
    </recommendedName>
</protein>
<feature type="compositionally biased region" description="Basic and acidic residues" evidence="1">
    <location>
        <begin position="28"/>
        <end position="62"/>
    </location>
</feature>
<evidence type="ECO:0000256" key="1">
    <source>
        <dbReference type="SAM" id="MobiDB-lite"/>
    </source>
</evidence>
<gene>
    <name evidence="4" type="ORF">GCM10010405_41720</name>
</gene>
<accession>A0ABN3KDD1</accession>
<dbReference type="Proteomes" id="UP001501638">
    <property type="component" value="Unassembled WGS sequence"/>
</dbReference>
<keyword evidence="2" id="KW-1133">Transmembrane helix</keyword>
<dbReference type="InterPro" id="IPR046672">
    <property type="entry name" value="DUF6542"/>
</dbReference>
<dbReference type="Pfam" id="PF20177">
    <property type="entry name" value="DUF6542"/>
    <property type="match status" value="1"/>
</dbReference>
<keyword evidence="2" id="KW-0472">Membrane</keyword>
<feature type="domain" description="DUF6542" evidence="3">
    <location>
        <begin position="79"/>
        <end position="191"/>
    </location>
</feature>
<name>A0ABN3KDD1_9ACTN</name>
<reference evidence="4 5" key="1">
    <citation type="journal article" date="2019" name="Int. J. Syst. Evol. Microbiol.">
        <title>The Global Catalogue of Microorganisms (GCM) 10K type strain sequencing project: providing services to taxonomists for standard genome sequencing and annotation.</title>
        <authorList>
            <consortium name="The Broad Institute Genomics Platform"/>
            <consortium name="The Broad Institute Genome Sequencing Center for Infectious Disease"/>
            <person name="Wu L."/>
            <person name="Ma J."/>
        </authorList>
    </citation>
    <scope>NUCLEOTIDE SEQUENCE [LARGE SCALE GENOMIC DNA]</scope>
    <source>
        <strain evidence="4 5">JCM 6305</strain>
    </source>
</reference>
<organism evidence="4 5">
    <name type="scientific">Streptomyces macrosporus</name>
    <dbReference type="NCBI Taxonomy" id="44032"/>
    <lineage>
        <taxon>Bacteria</taxon>
        <taxon>Bacillati</taxon>
        <taxon>Actinomycetota</taxon>
        <taxon>Actinomycetes</taxon>
        <taxon>Kitasatosporales</taxon>
        <taxon>Streptomycetaceae</taxon>
        <taxon>Streptomyces</taxon>
    </lineage>
</organism>
<comment type="caution">
    <text evidence="4">The sequence shown here is derived from an EMBL/GenBank/DDBJ whole genome shotgun (WGS) entry which is preliminary data.</text>
</comment>
<dbReference type="EMBL" id="BAAASZ010000027">
    <property type="protein sequence ID" value="GAA2453578.1"/>
    <property type="molecule type" value="Genomic_DNA"/>
</dbReference>
<feature type="transmembrane region" description="Helical" evidence="2">
    <location>
        <begin position="133"/>
        <end position="151"/>
    </location>
</feature>
<feature type="transmembrane region" description="Helical" evidence="2">
    <location>
        <begin position="171"/>
        <end position="191"/>
    </location>
</feature>
<evidence type="ECO:0000256" key="2">
    <source>
        <dbReference type="SAM" id="Phobius"/>
    </source>
</evidence>
<feature type="transmembrane region" description="Helical" evidence="2">
    <location>
        <begin position="109"/>
        <end position="126"/>
    </location>
</feature>
<evidence type="ECO:0000313" key="5">
    <source>
        <dbReference type="Proteomes" id="UP001501638"/>
    </source>
</evidence>
<keyword evidence="2" id="KW-0812">Transmembrane</keyword>
<feature type="transmembrane region" description="Helical" evidence="2">
    <location>
        <begin position="80"/>
        <end position="103"/>
    </location>
</feature>